<reference evidence="2" key="1">
    <citation type="submission" date="2021-02" db="EMBL/GenBank/DDBJ databases">
        <authorList>
            <person name="Dougan E. K."/>
            <person name="Rhodes N."/>
            <person name="Thang M."/>
            <person name="Chan C."/>
        </authorList>
    </citation>
    <scope>NUCLEOTIDE SEQUENCE</scope>
</reference>
<keyword evidence="1" id="KW-0472">Membrane</keyword>
<keyword evidence="1" id="KW-1133">Transmembrane helix</keyword>
<dbReference type="Pfam" id="PF10184">
    <property type="entry name" value="DUF2358"/>
    <property type="match status" value="1"/>
</dbReference>
<evidence type="ECO:0000313" key="2">
    <source>
        <dbReference type="EMBL" id="CAE7628177.1"/>
    </source>
</evidence>
<organism evidence="2 3">
    <name type="scientific">Symbiodinium pilosum</name>
    <name type="common">Dinoflagellate</name>
    <dbReference type="NCBI Taxonomy" id="2952"/>
    <lineage>
        <taxon>Eukaryota</taxon>
        <taxon>Sar</taxon>
        <taxon>Alveolata</taxon>
        <taxon>Dinophyceae</taxon>
        <taxon>Suessiales</taxon>
        <taxon>Symbiodiniaceae</taxon>
        <taxon>Symbiodinium</taxon>
    </lineage>
</organism>
<keyword evidence="3" id="KW-1185">Reference proteome</keyword>
<evidence type="ECO:0000256" key="1">
    <source>
        <dbReference type="SAM" id="Phobius"/>
    </source>
</evidence>
<dbReference type="OrthoDB" id="441103at2759"/>
<sequence length="252" mass="28758">CHILFVGGPWRSPERRRFLAQNSERTEPGKESPEELLAKSLPFLTDASLIADDISYDGLLATCQGRESYLSAMKDWQQLVPERLEDFEVLNREAWQLNPGVVTARWRVSFVAPLPPSWKLRELPEDAPLLPGAKVRVETQLVAELTLNSEGKVVRHEEVIDAGYEILDAIARYELLTARRREADPVTWYWQVLKDTSIEEMAVRSGQMATPEELEWRFNEMVIRNFLLGAALGAAVWFVLKFFLAVRRSGGF</sequence>
<accession>A0A812VL43</accession>
<feature type="transmembrane region" description="Helical" evidence="1">
    <location>
        <begin position="226"/>
        <end position="246"/>
    </location>
</feature>
<dbReference type="Proteomes" id="UP000649617">
    <property type="component" value="Unassembled WGS sequence"/>
</dbReference>
<dbReference type="EMBL" id="CAJNIZ010042603">
    <property type="protein sequence ID" value="CAE7628177.1"/>
    <property type="molecule type" value="Genomic_DNA"/>
</dbReference>
<evidence type="ECO:0000313" key="3">
    <source>
        <dbReference type="Proteomes" id="UP000649617"/>
    </source>
</evidence>
<protein>
    <submittedName>
        <fullName evidence="2">Uncharacterized protein</fullName>
    </submittedName>
</protein>
<dbReference type="InterPro" id="IPR018790">
    <property type="entry name" value="DUF2358"/>
</dbReference>
<feature type="non-terminal residue" evidence="2">
    <location>
        <position position="252"/>
    </location>
</feature>
<name>A0A812VL43_SYMPI</name>
<gene>
    <name evidence="2" type="ORF">SPIL2461_LOCUS16453</name>
</gene>
<keyword evidence="1" id="KW-0812">Transmembrane</keyword>
<dbReference type="AlphaFoldDB" id="A0A812VL43"/>
<comment type="caution">
    <text evidence="2">The sequence shown here is derived from an EMBL/GenBank/DDBJ whole genome shotgun (WGS) entry which is preliminary data.</text>
</comment>
<proteinExistence type="predicted"/>